<name>A0A0E9TG78_ANGAN</name>
<proteinExistence type="predicted"/>
<reference evidence="1" key="2">
    <citation type="journal article" date="2015" name="Fish Shellfish Immunol.">
        <title>Early steps in the European eel (Anguilla anguilla)-Vibrio vulnificus interaction in the gills: Role of the RtxA13 toxin.</title>
        <authorList>
            <person name="Callol A."/>
            <person name="Pajuelo D."/>
            <person name="Ebbesson L."/>
            <person name="Teles M."/>
            <person name="MacKenzie S."/>
            <person name="Amaro C."/>
        </authorList>
    </citation>
    <scope>NUCLEOTIDE SEQUENCE</scope>
</reference>
<protein>
    <submittedName>
        <fullName evidence="1">Uncharacterized protein</fullName>
    </submittedName>
</protein>
<reference evidence="1" key="1">
    <citation type="submission" date="2014-11" db="EMBL/GenBank/DDBJ databases">
        <authorList>
            <person name="Amaro Gonzalez C."/>
        </authorList>
    </citation>
    <scope>NUCLEOTIDE SEQUENCE</scope>
</reference>
<organism evidence="1">
    <name type="scientific">Anguilla anguilla</name>
    <name type="common">European freshwater eel</name>
    <name type="synonym">Muraena anguilla</name>
    <dbReference type="NCBI Taxonomy" id="7936"/>
    <lineage>
        <taxon>Eukaryota</taxon>
        <taxon>Metazoa</taxon>
        <taxon>Chordata</taxon>
        <taxon>Craniata</taxon>
        <taxon>Vertebrata</taxon>
        <taxon>Euteleostomi</taxon>
        <taxon>Actinopterygii</taxon>
        <taxon>Neopterygii</taxon>
        <taxon>Teleostei</taxon>
        <taxon>Anguilliformes</taxon>
        <taxon>Anguillidae</taxon>
        <taxon>Anguilla</taxon>
    </lineage>
</organism>
<evidence type="ECO:0000313" key="1">
    <source>
        <dbReference type="EMBL" id="JAH52684.1"/>
    </source>
</evidence>
<dbReference type="EMBL" id="GBXM01055893">
    <property type="protein sequence ID" value="JAH52684.1"/>
    <property type="molecule type" value="Transcribed_RNA"/>
</dbReference>
<accession>A0A0E9TG78</accession>
<sequence length="8" mass="895">MKTIDSSN</sequence>